<proteinExistence type="predicted"/>
<comment type="caution">
    <text evidence="2">The sequence shown here is derived from an EMBL/GenBank/DDBJ whole genome shotgun (WGS) entry which is preliminary data.</text>
</comment>
<keyword evidence="3" id="KW-1185">Reference proteome</keyword>
<evidence type="ECO:0000313" key="2">
    <source>
        <dbReference type="EMBL" id="GBP16008.1"/>
    </source>
</evidence>
<organism evidence="2 3">
    <name type="scientific">Eumeta variegata</name>
    <name type="common">Bagworm moth</name>
    <name type="synonym">Eumeta japonica</name>
    <dbReference type="NCBI Taxonomy" id="151549"/>
    <lineage>
        <taxon>Eukaryota</taxon>
        <taxon>Metazoa</taxon>
        <taxon>Ecdysozoa</taxon>
        <taxon>Arthropoda</taxon>
        <taxon>Hexapoda</taxon>
        <taxon>Insecta</taxon>
        <taxon>Pterygota</taxon>
        <taxon>Neoptera</taxon>
        <taxon>Endopterygota</taxon>
        <taxon>Lepidoptera</taxon>
        <taxon>Glossata</taxon>
        <taxon>Ditrysia</taxon>
        <taxon>Tineoidea</taxon>
        <taxon>Psychidae</taxon>
        <taxon>Oiketicinae</taxon>
        <taxon>Eumeta</taxon>
    </lineage>
</organism>
<gene>
    <name evidence="2" type="ORF">EVAR_94353_1</name>
</gene>
<reference evidence="2 3" key="1">
    <citation type="journal article" date="2019" name="Commun. Biol.">
        <title>The bagworm genome reveals a unique fibroin gene that provides high tensile strength.</title>
        <authorList>
            <person name="Kono N."/>
            <person name="Nakamura H."/>
            <person name="Ohtoshi R."/>
            <person name="Tomita M."/>
            <person name="Numata K."/>
            <person name="Arakawa K."/>
        </authorList>
    </citation>
    <scope>NUCLEOTIDE SEQUENCE [LARGE SCALE GENOMIC DNA]</scope>
</reference>
<evidence type="ECO:0000313" key="3">
    <source>
        <dbReference type="Proteomes" id="UP000299102"/>
    </source>
</evidence>
<dbReference type="Proteomes" id="UP000299102">
    <property type="component" value="Unassembled WGS sequence"/>
</dbReference>
<sequence>MWVVIHVRALLIEEYNTFSASYARVPLRTEERSARADRPRRAINSCRTAPAAPSIGRPPKLKRTRPSLCSLIWTGRRKSFARLSRDTSESVVRVRSKRRHFNRSILQIIGR</sequence>
<feature type="compositionally biased region" description="Basic and acidic residues" evidence="1">
    <location>
        <begin position="29"/>
        <end position="40"/>
    </location>
</feature>
<protein>
    <submittedName>
        <fullName evidence="2">Uncharacterized protein</fullName>
    </submittedName>
</protein>
<evidence type="ECO:0000256" key="1">
    <source>
        <dbReference type="SAM" id="MobiDB-lite"/>
    </source>
</evidence>
<name>A0A4C1TPY2_EUMVA</name>
<accession>A0A4C1TPY2</accession>
<feature type="region of interest" description="Disordered" evidence="1">
    <location>
        <begin position="29"/>
        <end position="63"/>
    </location>
</feature>
<dbReference type="AlphaFoldDB" id="A0A4C1TPY2"/>
<dbReference type="EMBL" id="BGZK01000076">
    <property type="protein sequence ID" value="GBP16008.1"/>
    <property type="molecule type" value="Genomic_DNA"/>
</dbReference>